<proteinExistence type="inferred from homology"/>
<dbReference type="PROSITE" id="PS50262">
    <property type="entry name" value="G_PROTEIN_RECEP_F1_2"/>
    <property type="match status" value="1"/>
</dbReference>
<evidence type="ECO:0000256" key="4">
    <source>
        <dbReference type="ARBA" id="ARBA00022692"/>
    </source>
</evidence>
<keyword evidence="5" id="KW-0677">Repeat</keyword>
<comment type="caution">
    <text evidence="10">The sequence shown here is derived from an EMBL/GenBank/DDBJ whole genome shotgun (WGS) entry which is preliminary data.</text>
</comment>
<feature type="domain" description="G-protein coupled receptors family 1 profile" evidence="9">
    <location>
        <begin position="173"/>
        <end position="351"/>
    </location>
</feature>
<dbReference type="EMBL" id="CAXKWB010044339">
    <property type="protein sequence ID" value="CAL4160502.1"/>
    <property type="molecule type" value="Genomic_DNA"/>
</dbReference>
<dbReference type="PRINTS" id="PR00237">
    <property type="entry name" value="GPCRRHODOPSN"/>
</dbReference>
<evidence type="ECO:0000313" key="11">
    <source>
        <dbReference type="Proteomes" id="UP001497623"/>
    </source>
</evidence>
<evidence type="ECO:0000259" key="9">
    <source>
        <dbReference type="PROSITE" id="PS50262"/>
    </source>
</evidence>
<dbReference type="Pfam" id="PF00001">
    <property type="entry name" value="7tm_1"/>
    <property type="match status" value="1"/>
</dbReference>
<keyword evidence="11" id="KW-1185">Reference proteome</keyword>
<keyword evidence="7 8" id="KW-0472">Membrane</keyword>
<accession>A0AAV2S583</accession>
<dbReference type="GO" id="GO:0005886">
    <property type="term" value="C:plasma membrane"/>
    <property type="evidence" value="ECO:0007669"/>
    <property type="project" value="TreeGrafter"/>
</dbReference>
<dbReference type="SUPFAM" id="SSF81321">
    <property type="entry name" value="Family A G protein-coupled receptor-like"/>
    <property type="match status" value="1"/>
</dbReference>
<dbReference type="GO" id="GO:0008528">
    <property type="term" value="F:G protein-coupled peptide receptor activity"/>
    <property type="evidence" value="ECO:0007669"/>
    <property type="project" value="TreeGrafter"/>
</dbReference>
<gene>
    <name evidence="10" type="ORF">MNOR_LOCUS32487</name>
</gene>
<evidence type="ECO:0000256" key="8">
    <source>
        <dbReference type="SAM" id="Phobius"/>
    </source>
</evidence>
<feature type="transmembrane region" description="Helical" evidence="8">
    <location>
        <begin position="173"/>
        <end position="192"/>
    </location>
</feature>
<keyword evidence="3" id="KW-0433">Leucine-rich repeat</keyword>
<reference evidence="10 11" key="1">
    <citation type="submission" date="2024-05" db="EMBL/GenBank/DDBJ databases">
        <authorList>
            <person name="Wallberg A."/>
        </authorList>
    </citation>
    <scope>NUCLEOTIDE SEQUENCE [LARGE SCALE GENOMIC DNA]</scope>
</reference>
<evidence type="ECO:0000256" key="1">
    <source>
        <dbReference type="ARBA" id="ARBA00004370"/>
    </source>
</evidence>
<keyword evidence="6 8" id="KW-1133">Transmembrane helix</keyword>
<evidence type="ECO:0000313" key="10">
    <source>
        <dbReference type="EMBL" id="CAL4160502.1"/>
    </source>
</evidence>
<sequence>MRTGILGTIQNENSAVIIDIMGRVQAIGLPKGDSSGRQVQAIYLVGDRYRKISTKDQTCNLIGEQVISATQDSPKTVVISAVFPNEIEVLVCMGDNKYLDIGRMARHISRENSNLLSDILKNDSLTEDAISKLETFVCKLYGPCFPNRMDDTRRKAYTNPDIESVCANGSNQWELILTVTKVYIYFCIVLYFERRPVNIAALIMGSTWTLAVILALLPLSGLPYFGDHFYGSNGMCLPLHIHDPYAQAWQYSAVMFIVLNLSAFLFILYAYIRMLVTIQSSRASLRSSQEKQDRVLAKRFAFIVGTDFLCWMPVIIIKSMALSGVSIPTTLYAWLAVFVLPVNSALNPILYTLTTKMFKQQVNIVDTLVILPAFKEQAFKQQFKQQVQHCCSYSRCSNSRCLNSRIFMA</sequence>
<dbReference type="GO" id="GO:0007189">
    <property type="term" value="P:adenylate cyclase-activating G protein-coupled receptor signaling pathway"/>
    <property type="evidence" value="ECO:0007669"/>
    <property type="project" value="TreeGrafter"/>
</dbReference>
<evidence type="ECO:0000256" key="6">
    <source>
        <dbReference type="ARBA" id="ARBA00022989"/>
    </source>
</evidence>
<keyword evidence="4 8" id="KW-0812">Transmembrane</keyword>
<dbReference type="AlphaFoldDB" id="A0AAV2S583"/>
<feature type="transmembrane region" description="Helical" evidence="8">
    <location>
        <begin position="248"/>
        <end position="272"/>
    </location>
</feature>
<evidence type="ECO:0000256" key="2">
    <source>
        <dbReference type="ARBA" id="ARBA00010663"/>
    </source>
</evidence>
<dbReference type="Proteomes" id="UP001497623">
    <property type="component" value="Unassembled WGS sequence"/>
</dbReference>
<protein>
    <recommendedName>
        <fullName evidence="9">G-protein coupled receptors family 1 profile domain-containing protein</fullName>
    </recommendedName>
</protein>
<name>A0AAV2S583_MEGNR</name>
<dbReference type="InterPro" id="IPR017452">
    <property type="entry name" value="GPCR_Rhodpsn_7TM"/>
</dbReference>
<organism evidence="10 11">
    <name type="scientific">Meganyctiphanes norvegica</name>
    <name type="common">Northern krill</name>
    <name type="synonym">Thysanopoda norvegica</name>
    <dbReference type="NCBI Taxonomy" id="48144"/>
    <lineage>
        <taxon>Eukaryota</taxon>
        <taxon>Metazoa</taxon>
        <taxon>Ecdysozoa</taxon>
        <taxon>Arthropoda</taxon>
        <taxon>Crustacea</taxon>
        <taxon>Multicrustacea</taxon>
        <taxon>Malacostraca</taxon>
        <taxon>Eumalacostraca</taxon>
        <taxon>Eucarida</taxon>
        <taxon>Euphausiacea</taxon>
        <taxon>Euphausiidae</taxon>
        <taxon>Meganyctiphanes</taxon>
    </lineage>
</organism>
<evidence type="ECO:0000256" key="7">
    <source>
        <dbReference type="ARBA" id="ARBA00023136"/>
    </source>
</evidence>
<dbReference type="Gene3D" id="1.20.1070.10">
    <property type="entry name" value="Rhodopsin 7-helix transmembrane proteins"/>
    <property type="match status" value="1"/>
</dbReference>
<dbReference type="GO" id="GO:0009755">
    <property type="term" value="P:hormone-mediated signaling pathway"/>
    <property type="evidence" value="ECO:0007669"/>
    <property type="project" value="TreeGrafter"/>
</dbReference>
<dbReference type="InterPro" id="IPR000276">
    <property type="entry name" value="GPCR_Rhodpsn"/>
</dbReference>
<feature type="transmembrane region" description="Helical" evidence="8">
    <location>
        <begin position="331"/>
        <end position="353"/>
    </location>
</feature>
<comment type="similarity">
    <text evidence="2">Belongs to the G-protein coupled receptor 1 family.</text>
</comment>
<comment type="subcellular location">
    <subcellularLocation>
        <location evidence="1">Membrane</location>
    </subcellularLocation>
</comment>
<feature type="transmembrane region" description="Helical" evidence="8">
    <location>
        <begin position="199"/>
        <end position="219"/>
    </location>
</feature>
<evidence type="ECO:0000256" key="3">
    <source>
        <dbReference type="ARBA" id="ARBA00022614"/>
    </source>
</evidence>
<feature type="transmembrane region" description="Helical" evidence="8">
    <location>
        <begin position="300"/>
        <end position="325"/>
    </location>
</feature>
<dbReference type="PANTHER" id="PTHR24372:SF80">
    <property type="entry name" value="FI21465P1-RELATED"/>
    <property type="match status" value="1"/>
</dbReference>
<dbReference type="PANTHER" id="PTHR24372">
    <property type="entry name" value="GLYCOPROTEIN HORMONE RECEPTOR"/>
    <property type="match status" value="1"/>
</dbReference>
<evidence type="ECO:0000256" key="5">
    <source>
        <dbReference type="ARBA" id="ARBA00022737"/>
    </source>
</evidence>